<sequence length="383" mass="44253">MSDIFTPPILPTGKIYHAMFNFQSEDRRWVRKIFSKLEADPYKLKCCIADRDFHAGKEVITNIEECMSQSMNIVLIITPSFLESHYCNYETSMAHEMMHTEGAKIIPVLRRGGEIPSSLRFINYIDARDDVDDTEVVDKLSRAVAEGLPQKSGSYSIGSRETIMKGDGILITGHNDGWRNPTYRAMSCRCYTYGNSDYLSLLFWINGCFLPLYLLVPGPFHVMLNRCKIKTEIKLLAWKSTVIMKKLNLLVLLCAIDNKPSIRIVHYDFDKCTNCIADSLKNELEKYMTTQNLDTKDIQELAKKIVERELLSYCYVFVNDRPIASYPRHPVRRDLVCLCQFVNTDHIRRYIHSPPGHDSLCDEMFKCWKKRTDDTLILVNNVT</sequence>
<dbReference type="PANTHER" id="PTHR16253:SF0">
    <property type="entry name" value="TETRATRICOPEPTIDE REPEAT PROTEIN 22"/>
    <property type="match status" value="1"/>
</dbReference>
<feature type="domain" description="TIR" evidence="2">
    <location>
        <begin position="14"/>
        <end position="148"/>
    </location>
</feature>
<keyword evidence="4" id="KW-1185">Reference proteome</keyword>
<dbReference type="AlphaFoldDB" id="A0AAD9N0Y7"/>
<keyword evidence="1" id="KW-0812">Transmembrane</keyword>
<reference evidence="3" key="1">
    <citation type="journal article" date="2023" name="Mol. Biol. Evol.">
        <title>Third-Generation Sequencing Reveals the Adaptive Role of the Epigenome in Three Deep-Sea Polychaetes.</title>
        <authorList>
            <person name="Perez M."/>
            <person name="Aroh O."/>
            <person name="Sun Y."/>
            <person name="Lan Y."/>
            <person name="Juniper S.K."/>
            <person name="Young C.R."/>
            <person name="Angers B."/>
            <person name="Qian P.Y."/>
        </authorList>
    </citation>
    <scope>NUCLEOTIDE SEQUENCE</scope>
    <source>
        <strain evidence="3">P08H-3</strain>
    </source>
</reference>
<keyword evidence="1" id="KW-1133">Transmembrane helix</keyword>
<dbReference type="InterPro" id="IPR042342">
    <property type="entry name" value="TTC22"/>
</dbReference>
<evidence type="ECO:0000313" key="3">
    <source>
        <dbReference type="EMBL" id="KAK2151001.1"/>
    </source>
</evidence>
<evidence type="ECO:0000256" key="1">
    <source>
        <dbReference type="SAM" id="Phobius"/>
    </source>
</evidence>
<accession>A0AAD9N0Y7</accession>
<feature type="transmembrane region" description="Helical" evidence="1">
    <location>
        <begin position="198"/>
        <end position="216"/>
    </location>
</feature>
<dbReference type="SMART" id="SM00255">
    <property type="entry name" value="TIR"/>
    <property type="match status" value="1"/>
</dbReference>
<organism evidence="3 4">
    <name type="scientific">Paralvinella palmiformis</name>
    <dbReference type="NCBI Taxonomy" id="53620"/>
    <lineage>
        <taxon>Eukaryota</taxon>
        <taxon>Metazoa</taxon>
        <taxon>Spiralia</taxon>
        <taxon>Lophotrochozoa</taxon>
        <taxon>Annelida</taxon>
        <taxon>Polychaeta</taxon>
        <taxon>Sedentaria</taxon>
        <taxon>Canalipalpata</taxon>
        <taxon>Terebellida</taxon>
        <taxon>Terebelliformia</taxon>
        <taxon>Alvinellidae</taxon>
        <taxon>Paralvinella</taxon>
    </lineage>
</organism>
<dbReference type="PROSITE" id="PS50104">
    <property type="entry name" value="TIR"/>
    <property type="match status" value="1"/>
</dbReference>
<protein>
    <recommendedName>
        <fullName evidence="2">TIR domain-containing protein</fullName>
    </recommendedName>
</protein>
<dbReference type="InterPro" id="IPR035897">
    <property type="entry name" value="Toll_tir_struct_dom_sf"/>
</dbReference>
<dbReference type="SUPFAM" id="SSF52200">
    <property type="entry name" value="Toll/Interleukin receptor TIR domain"/>
    <property type="match status" value="1"/>
</dbReference>
<dbReference type="GO" id="GO:0007165">
    <property type="term" value="P:signal transduction"/>
    <property type="evidence" value="ECO:0007669"/>
    <property type="project" value="InterPro"/>
</dbReference>
<proteinExistence type="predicted"/>
<dbReference type="EMBL" id="JAODUP010000380">
    <property type="protein sequence ID" value="KAK2151001.1"/>
    <property type="molecule type" value="Genomic_DNA"/>
</dbReference>
<comment type="caution">
    <text evidence="3">The sequence shown here is derived from an EMBL/GenBank/DDBJ whole genome shotgun (WGS) entry which is preliminary data.</text>
</comment>
<keyword evidence="1" id="KW-0472">Membrane</keyword>
<dbReference type="InterPro" id="IPR000157">
    <property type="entry name" value="TIR_dom"/>
</dbReference>
<dbReference type="Gene3D" id="3.40.50.10140">
    <property type="entry name" value="Toll/interleukin-1 receptor homology (TIR) domain"/>
    <property type="match status" value="1"/>
</dbReference>
<evidence type="ECO:0000313" key="4">
    <source>
        <dbReference type="Proteomes" id="UP001208570"/>
    </source>
</evidence>
<dbReference type="PANTHER" id="PTHR16253">
    <property type="entry name" value="TETRATRICOPEPTIDE REPEAT PROTEIN 22"/>
    <property type="match status" value="1"/>
</dbReference>
<name>A0AAD9N0Y7_9ANNE</name>
<dbReference type="Proteomes" id="UP001208570">
    <property type="component" value="Unassembled WGS sequence"/>
</dbReference>
<gene>
    <name evidence="3" type="ORF">LSH36_380g06010</name>
</gene>
<dbReference type="Pfam" id="PF13676">
    <property type="entry name" value="TIR_2"/>
    <property type="match status" value="1"/>
</dbReference>
<evidence type="ECO:0000259" key="2">
    <source>
        <dbReference type="PROSITE" id="PS50104"/>
    </source>
</evidence>